<dbReference type="InterPro" id="IPR013906">
    <property type="entry name" value="eIF3j"/>
</dbReference>
<feature type="compositionally biased region" description="Basic and acidic residues" evidence="4">
    <location>
        <begin position="1"/>
        <end position="10"/>
    </location>
</feature>
<accession>A0A5J4NUA4</accession>
<evidence type="ECO:0000256" key="4">
    <source>
        <dbReference type="SAM" id="MobiDB-lite"/>
    </source>
</evidence>
<dbReference type="Pfam" id="PF08597">
    <property type="entry name" value="eIF3_subunit"/>
    <property type="match status" value="1"/>
</dbReference>
<keyword evidence="2 5" id="KW-0396">Initiation factor</keyword>
<keyword evidence="3" id="KW-0648">Protein biosynthesis</keyword>
<dbReference type="AlphaFoldDB" id="A0A5J4NUA4"/>
<dbReference type="GO" id="GO:0005852">
    <property type="term" value="C:eukaryotic translation initiation factor 3 complex"/>
    <property type="evidence" value="ECO:0007669"/>
    <property type="project" value="InterPro"/>
</dbReference>
<organism evidence="5 6">
    <name type="scientific">Paragonimus westermani</name>
    <dbReference type="NCBI Taxonomy" id="34504"/>
    <lineage>
        <taxon>Eukaryota</taxon>
        <taxon>Metazoa</taxon>
        <taxon>Spiralia</taxon>
        <taxon>Lophotrochozoa</taxon>
        <taxon>Platyhelminthes</taxon>
        <taxon>Trematoda</taxon>
        <taxon>Digenea</taxon>
        <taxon>Plagiorchiida</taxon>
        <taxon>Troglotremata</taxon>
        <taxon>Troglotrematidae</taxon>
        <taxon>Paragonimus</taxon>
    </lineage>
</organism>
<dbReference type="PANTHER" id="PTHR21681">
    <property type="entry name" value="EUKARYOTIC TRANSLATION INITIATION FACTOR 3 SUBUNIT J"/>
    <property type="match status" value="1"/>
</dbReference>
<feature type="compositionally biased region" description="Basic and acidic residues" evidence="4">
    <location>
        <begin position="24"/>
        <end position="50"/>
    </location>
</feature>
<dbReference type="InterPro" id="IPR023194">
    <property type="entry name" value="eIF3-like_dom_sf"/>
</dbReference>
<dbReference type="PANTHER" id="PTHR21681:SF0">
    <property type="entry name" value="EUKARYOTIC TRANSLATION INITIATION FACTOR 3 SUBUNIT J"/>
    <property type="match status" value="1"/>
</dbReference>
<reference evidence="5 6" key="1">
    <citation type="journal article" date="2019" name="Gigascience">
        <title>Whole-genome sequence of the oriental lung fluke Paragonimus westermani.</title>
        <authorList>
            <person name="Oey H."/>
            <person name="Zakrzewski M."/>
            <person name="Narain K."/>
            <person name="Devi K.R."/>
            <person name="Agatsuma T."/>
            <person name="Nawaratna S."/>
            <person name="Gobert G.N."/>
            <person name="Jones M.K."/>
            <person name="Ragan M.A."/>
            <person name="McManus D.P."/>
            <person name="Krause L."/>
        </authorList>
    </citation>
    <scope>NUCLEOTIDE SEQUENCE [LARGE SCALE GENOMIC DNA]</scope>
    <source>
        <strain evidence="5 6">IND2009</strain>
    </source>
</reference>
<keyword evidence="6" id="KW-1185">Reference proteome</keyword>
<comment type="caution">
    <text evidence="5">The sequence shown here is derived from an EMBL/GenBank/DDBJ whole genome shotgun (WGS) entry which is preliminary data.</text>
</comment>
<gene>
    <name evidence="5" type="ORF">DEA37_0010627</name>
</gene>
<evidence type="ECO:0000313" key="6">
    <source>
        <dbReference type="Proteomes" id="UP000324629"/>
    </source>
</evidence>
<evidence type="ECO:0000256" key="3">
    <source>
        <dbReference type="ARBA" id="ARBA00022917"/>
    </source>
</evidence>
<feature type="non-terminal residue" evidence="5">
    <location>
        <position position="1"/>
    </location>
</feature>
<name>A0A5J4NUA4_9TREM</name>
<proteinExistence type="predicted"/>
<dbReference type="Gene3D" id="1.10.246.60">
    <property type="entry name" value="Eukaryotic translation initiation factor 3 like domains"/>
    <property type="match status" value="1"/>
</dbReference>
<dbReference type="EMBL" id="QNGE01000844">
    <property type="protein sequence ID" value="KAA3679111.1"/>
    <property type="molecule type" value="Genomic_DNA"/>
</dbReference>
<dbReference type="Proteomes" id="UP000324629">
    <property type="component" value="Unassembled WGS sequence"/>
</dbReference>
<evidence type="ECO:0000256" key="1">
    <source>
        <dbReference type="ARBA" id="ARBA00022490"/>
    </source>
</evidence>
<feature type="region of interest" description="Disordered" evidence="4">
    <location>
        <begin position="1"/>
        <end position="50"/>
    </location>
</feature>
<dbReference type="GO" id="GO:0003743">
    <property type="term" value="F:translation initiation factor activity"/>
    <property type="evidence" value="ECO:0007669"/>
    <property type="project" value="UniProtKB-KW"/>
</dbReference>
<evidence type="ECO:0000313" key="5">
    <source>
        <dbReference type="EMBL" id="KAA3679111.1"/>
    </source>
</evidence>
<evidence type="ECO:0000256" key="2">
    <source>
        <dbReference type="ARBA" id="ARBA00022540"/>
    </source>
</evidence>
<sequence length="208" mass="23990">DSWDAEEPKPAKPQPVAPATEKVPLAERIKLKEEKRRKEKEEKLKRQEEERAAQALTELQRQRLAEEAELGLLQDTFGKVPLFVSSFLLQGQVPEQQNVKDGIFFSTQRTKEDFNQLNDILREKVTSIEKSPHYSAFAERLIRDLIVEIDVDTLRTLNTAISALLTEKQKLVKGKVKKKAKGKLLVERENDYNVEEDAVEPDEFDDFM</sequence>
<protein>
    <submittedName>
        <fullName evidence="5">Translation initiation factor 3 subunit J</fullName>
    </submittedName>
</protein>
<keyword evidence="1" id="KW-0963">Cytoplasm</keyword>